<dbReference type="Proteomes" id="UP000234681">
    <property type="component" value="Chromosome 12"/>
</dbReference>
<dbReference type="EMBL" id="CH473973">
    <property type="protein sequence ID" value="EDM14038.1"/>
    <property type="molecule type" value="Genomic_DNA"/>
</dbReference>
<evidence type="ECO:0000313" key="1">
    <source>
        <dbReference type="EMBL" id="EDM14038.1"/>
    </source>
</evidence>
<protein>
    <submittedName>
        <fullName evidence="1">RCG21339</fullName>
    </submittedName>
</protein>
<evidence type="ECO:0000313" key="2">
    <source>
        <dbReference type="Proteomes" id="UP000234681"/>
    </source>
</evidence>
<organism evidence="1 2">
    <name type="scientific">Rattus norvegicus</name>
    <name type="common">Rat</name>
    <dbReference type="NCBI Taxonomy" id="10116"/>
    <lineage>
        <taxon>Eukaryota</taxon>
        <taxon>Metazoa</taxon>
        <taxon>Chordata</taxon>
        <taxon>Craniata</taxon>
        <taxon>Vertebrata</taxon>
        <taxon>Euteleostomi</taxon>
        <taxon>Mammalia</taxon>
        <taxon>Eutheria</taxon>
        <taxon>Euarchontoglires</taxon>
        <taxon>Glires</taxon>
        <taxon>Rodentia</taxon>
        <taxon>Myomorpha</taxon>
        <taxon>Muroidea</taxon>
        <taxon>Muridae</taxon>
        <taxon>Murinae</taxon>
        <taxon>Rattus</taxon>
    </lineage>
</organism>
<proteinExistence type="predicted"/>
<dbReference type="AlphaFoldDB" id="A6J299"/>
<sequence length="61" mass="7171">MLAQFAEMHVSAVQYWSPRGFKSCCSSGYVGIRKRWVLMSVKEYLSNNDRYSCQRMKATRQ</sequence>
<name>A6J299_RAT</name>
<accession>A6J299</accession>
<gene>
    <name evidence="1" type="ORF">rCG_21339</name>
</gene>
<reference evidence="1 2" key="1">
    <citation type="submission" date="2005-07" db="EMBL/GenBank/DDBJ databases">
        <authorList>
            <person name="Mural R.J."/>
            <person name="Li P.W."/>
            <person name="Adams M.D."/>
            <person name="Amanatides P.G."/>
            <person name="Baden-Tillson H."/>
            <person name="Barnstead M."/>
            <person name="Chin S.H."/>
            <person name="Dew I."/>
            <person name="Evans C.A."/>
            <person name="Ferriera S."/>
            <person name="Flanigan M."/>
            <person name="Fosler C."/>
            <person name="Glodek A."/>
            <person name="Gu Z."/>
            <person name="Holt R.A."/>
            <person name="Jennings D."/>
            <person name="Kraft C.L."/>
            <person name="Lu F."/>
            <person name="Nguyen T."/>
            <person name="Nusskern D.R."/>
            <person name="Pfannkoch C.M."/>
            <person name="Sitter C."/>
            <person name="Sutton G.G."/>
            <person name="Venter J.C."/>
            <person name="Wang Z."/>
            <person name="Woodage T."/>
            <person name="Zheng X.H."/>
            <person name="Zhong F."/>
        </authorList>
    </citation>
    <scope>NUCLEOTIDE SEQUENCE [LARGE SCALE GENOMIC DNA]</scope>
    <source>
        <strain>BN</strain>
        <strain evidence="2">Sprague-Dawley</strain>
    </source>
</reference>